<dbReference type="HOGENOM" id="CLU_016972_0_2_1"/>
<name>A0A0C3FMC7_PILCF</name>
<dbReference type="EMBL" id="KN832985">
    <property type="protein sequence ID" value="KIM85230.1"/>
    <property type="molecule type" value="Genomic_DNA"/>
</dbReference>
<dbReference type="InterPro" id="IPR013320">
    <property type="entry name" value="ConA-like_dom_sf"/>
</dbReference>
<keyword evidence="3" id="KW-0378">Hydrolase</keyword>
<dbReference type="AlphaFoldDB" id="A0A0C3FMC7"/>
<evidence type="ECO:0000313" key="4">
    <source>
        <dbReference type="Proteomes" id="UP000054166"/>
    </source>
</evidence>
<dbReference type="SUPFAM" id="SSF49899">
    <property type="entry name" value="Concanavalin A-like lectins/glucanases"/>
    <property type="match status" value="1"/>
</dbReference>
<reference evidence="3 4" key="1">
    <citation type="submission" date="2014-04" db="EMBL/GenBank/DDBJ databases">
        <authorList>
            <consortium name="DOE Joint Genome Institute"/>
            <person name="Kuo A."/>
            <person name="Tarkka M."/>
            <person name="Buscot F."/>
            <person name="Kohler A."/>
            <person name="Nagy L.G."/>
            <person name="Floudas D."/>
            <person name="Copeland A."/>
            <person name="Barry K.W."/>
            <person name="Cichocki N."/>
            <person name="Veneault-Fourrey C."/>
            <person name="LaButti K."/>
            <person name="Lindquist E.A."/>
            <person name="Lipzen A."/>
            <person name="Lundell T."/>
            <person name="Morin E."/>
            <person name="Murat C."/>
            <person name="Sun H."/>
            <person name="Tunlid A."/>
            <person name="Henrissat B."/>
            <person name="Grigoriev I.V."/>
            <person name="Hibbett D.S."/>
            <person name="Martin F."/>
            <person name="Nordberg H.P."/>
            <person name="Cantor M.N."/>
            <person name="Hua S.X."/>
        </authorList>
    </citation>
    <scope>NUCLEOTIDE SEQUENCE [LARGE SCALE GENOMIC DNA]</scope>
    <source>
        <strain evidence="3 4">F 1598</strain>
    </source>
</reference>
<dbReference type="InterPro" id="IPR050546">
    <property type="entry name" value="Glycosyl_Hydrlase_16"/>
</dbReference>
<accession>A0A0C3FMC7</accession>
<evidence type="ECO:0000256" key="1">
    <source>
        <dbReference type="SAM" id="SignalP"/>
    </source>
</evidence>
<dbReference type="Pfam" id="PF26113">
    <property type="entry name" value="GH16_XgeA"/>
    <property type="match status" value="1"/>
</dbReference>
<feature type="domain" description="GH16" evidence="2">
    <location>
        <begin position="78"/>
        <end position="321"/>
    </location>
</feature>
<gene>
    <name evidence="3" type="ORF">PILCRDRAFT_777628</name>
</gene>
<feature type="chain" id="PRO_5002164429" evidence="1">
    <location>
        <begin position="22"/>
        <end position="389"/>
    </location>
</feature>
<reference evidence="4" key="2">
    <citation type="submission" date="2015-01" db="EMBL/GenBank/DDBJ databases">
        <title>Evolutionary Origins and Diversification of the Mycorrhizal Mutualists.</title>
        <authorList>
            <consortium name="DOE Joint Genome Institute"/>
            <consortium name="Mycorrhizal Genomics Consortium"/>
            <person name="Kohler A."/>
            <person name="Kuo A."/>
            <person name="Nagy L.G."/>
            <person name="Floudas D."/>
            <person name="Copeland A."/>
            <person name="Barry K.W."/>
            <person name="Cichocki N."/>
            <person name="Veneault-Fourrey C."/>
            <person name="LaButti K."/>
            <person name="Lindquist E.A."/>
            <person name="Lipzen A."/>
            <person name="Lundell T."/>
            <person name="Morin E."/>
            <person name="Murat C."/>
            <person name="Riley R."/>
            <person name="Ohm R."/>
            <person name="Sun H."/>
            <person name="Tunlid A."/>
            <person name="Henrissat B."/>
            <person name="Grigoriev I.V."/>
            <person name="Hibbett D.S."/>
            <person name="Martin F."/>
        </authorList>
    </citation>
    <scope>NUCLEOTIDE SEQUENCE [LARGE SCALE GENOMIC DNA]</scope>
    <source>
        <strain evidence="4">F 1598</strain>
    </source>
</reference>
<feature type="signal peptide" evidence="1">
    <location>
        <begin position="1"/>
        <end position="21"/>
    </location>
</feature>
<dbReference type="InParanoid" id="A0A0C3FMC7"/>
<dbReference type="PANTHER" id="PTHR10963">
    <property type="entry name" value="GLYCOSYL HYDROLASE-RELATED"/>
    <property type="match status" value="1"/>
</dbReference>
<dbReference type="Proteomes" id="UP000054166">
    <property type="component" value="Unassembled WGS sequence"/>
</dbReference>
<dbReference type="GO" id="GO:0009251">
    <property type="term" value="P:glucan catabolic process"/>
    <property type="evidence" value="ECO:0007669"/>
    <property type="project" value="TreeGrafter"/>
</dbReference>
<evidence type="ECO:0000259" key="2">
    <source>
        <dbReference type="PROSITE" id="PS51762"/>
    </source>
</evidence>
<keyword evidence="4" id="KW-1185">Reference proteome</keyword>
<dbReference type="PANTHER" id="PTHR10963:SF24">
    <property type="entry name" value="GLYCOSIDASE C21B10.07-RELATED"/>
    <property type="match status" value="1"/>
</dbReference>
<proteinExistence type="predicted"/>
<dbReference type="InterPro" id="IPR000757">
    <property type="entry name" value="Beta-glucanase-like"/>
</dbReference>
<dbReference type="CDD" id="cd02181">
    <property type="entry name" value="GH16_fungal_Lam16A_glucanase"/>
    <property type="match status" value="1"/>
</dbReference>
<keyword evidence="1" id="KW-0732">Signal</keyword>
<dbReference type="GO" id="GO:0004553">
    <property type="term" value="F:hydrolase activity, hydrolyzing O-glycosyl compounds"/>
    <property type="evidence" value="ECO:0007669"/>
    <property type="project" value="InterPro"/>
</dbReference>
<sequence>MYCKLLLSLVALLFLALQTTALPGFRSSLGSLVPWETSLEKRQLDNSNKFETENNGSEFLWLIQDTYEGQSFFDRWSFFSQGDPTHGQVSFVDQQTAFDTGLAYVTADNIVVMKGDNTTWLAAGQVRSSVRISSVTQYTTGLFILDLNRAPWGCGVWPAFWTCGPNWPYGGEIDVLEGVHDNEHNQVTWHTGPGCNLTPNDNFTGTIVGTLDCDGTVSGNPGCGITEWSRASYGPYFDSQQGGVYAMKWDDEGIAVYNFYRAAIPQDITDGQSPNPSTWGEPAAQLSPAGCNISKFFSNHSIIFDITFCGDWAGNSYATSGCPGTCAERIMDPSNFVNASWSINSLKVYQKTVLTGSISDAKRTIALDTRVVPLITCALMLTMLALVGL</sequence>
<dbReference type="Gene3D" id="2.60.120.200">
    <property type="match status" value="1"/>
</dbReference>
<dbReference type="STRING" id="765440.A0A0C3FMC7"/>
<organism evidence="3 4">
    <name type="scientific">Piloderma croceum (strain F 1598)</name>
    <dbReference type="NCBI Taxonomy" id="765440"/>
    <lineage>
        <taxon>Eukaryota</taxon>
        <taxon>Fungi</taxon>
        <taxon>Dikarya</taxon>
        <taxon>Basidiomycota</taxon>
        <taxon>Agaricomycotina</taxon>
        <taxon>Agaricomycetes</taxon>
        <taxon>Agaricomycetidae</taxon>
        <taxon>Atheliales</taxon>
        <taxon>Atheliaceae</taxon>
        <taxon>Piloderma</taxon>
    </lineage>
</organism>
<evidence type="ECO:0000313" key="3">
    <source>
        <dbReference type="EMBL" id="KIM85230.1"/>
    </source>
</evidence>
<protein>
    <submittedName>
        <fullName evidence="3">Glycoside hydrolase family 16 protein</fullName>
    </submittedName>
</protein>
<dbReference type="PROSITE" id="PS51762">
    <property type="entry name" value="GH16_2"/>
    <property type="match status" value="1"/>
</dbReference>
<dbReference type="OrthoDB" id="192832at2759"/>